<evidence type="ECO:0000256" key="1">
    <source>
        <dbReference type="SAM" id="MobiDB-lite"/>
    </source>
</evidence>
<dbReference type="EMBL" id="JBHFFA010000006">
    <property type="protein sequence ID" value="KAL2623047.1"/>
    <property type="molecule type" value="Genomic_DNA"/>
</dbReference>
<protein>
    <submittedName>
        <fullName evidence="2">Uncharacterized protein</fullName>
    </submittedName>
</protein>
<dbReference type="AlphaFoldDB" id="A0ABD1YBI6"/>
<reference evidence="2 3" key="1">
    <citation type="submission" date="2024-09" db="EMBL/GenBank/DDBJ databases">
        <title>Chromosome-scale assembly of Riccia fluitans.</title>
        <authorList>
            <person name="Paukszto L."/>
            <person name="Sawicki J."/>
            <person name="Karawczyk K."/>
            <person name="Piernik-Szablinska J."/>
            <person name="Szczecinska M."/>
            <person name="Mazdziarz M."/>
        </authorList>
    </citation>
    <scope>NUCLEOTIDE SEQUENCE [LARGE SCALE GENOMIC DNA]</scope>
    <source>
        <strain evidence="2">Rf_01</strain>
        <tissue evidence="2">Aerial parts of the thallus</tissue>
    </source>
</reference>
<name>A0ABD1YBI6_9MARC</name>
<comment type="caution">
    <text evidence="2">The sequence shown here is derived from an EMBL/GenBank/DDBJ whole genome shotgun (WGS) entry which is preliminary data.</text>
</comment>
<feature type="region of interest" description="Disordered" evidence="1">
    <location>
        <begin position="1"/>
        <end position="66"/>
    </location>
</feature>
<accession>A0ABD1YBI6</accession>
<feature type="compositionally biased region" description="Basic and acidic residues" evidence="1">
    <location>
        <begin position="38"/>
        <end position="64"/>
    </location>
</feature>
<feature type="compositionally biased region" description="Basic residues" evidence="1">
    <location>
        <begin position="14"/>
        <end position="25"/>
    </location>
</feature>
<keyword evidence="3" id="KW-1185">Reference proteome</keyword>
<organism evidence="2 3">
    <name type="scientific">Riccia fluitans</name>
    <dbReference type="NCBI Taxonomy" id="41844"/>
    <lineage>
        <taxon>Eukaryota</taxon>
        <taxon>Viridiplantae</taxon>
        <taxon>Streptophyta</taxon>
        <taxon>Embryophyta</taxon>
        <taxon>Marchantiophyta</taxon>
        <taxon>Marchantiopsida</taxon>
        <taxon>Marchantiidae</taxon>
        <taxon>Marchantiales</taxon>
        <taxon>Ricciaceae</taxon>
        <taxon>Riccia</taxon>
    </lineage>
</organism>
<evidence type="ECO:0000313" key="2">
    <source>
        <dbReference type="EMBL" id="KAL2623047.1"/>
    </source>
</evidence>
<proteinExistence type="predicted"/>
<dbReference type="Proteomes" id="UP001605036">
    <property type="component" value="Unassembled WGS sequence"/>
</dbReference>
<evidence type="ECO:0000313" key="3">
    <source>
        <dbReference type="Proteomes" id="UP001605036"/>
    </source>
</evidence>
<gene>
    <name evidence="2" type="ORF">R1flu_003252</name>
</gene>
<sequence length="107" mass="12142">MTRRNVAVLERILPRHHKEMHKVNKTSHQDFQEGTNGKGDKRREDTSTLKDSKKASGIEEDMSRRSTLGIQEICQEADELKDGKIVQIKVGTIVLEVETDGRALNTE</sequence>